<evidence type="ECO:0000313" key="2">
    <source>
        <dbReference type="EMBL" id="KAK4228921.1"/>
    </source>
</evidence>
<reference evidence="2" key="1">
    <citation type="journal article" date="2023" name="Mol. Phylogenet. Evol.">
        <title>Genome-scale phylogeny and comparative genomics of the fungal order Sordariales.</title>
        <authorList>
            <person name="Hensen N."/>
            <person name="Bonometti L."/>
            <person name="Westerberg I."/>
            <person name="Brannstrom I.O."/>
            <person name="Guillou S."/>
            <person name="Cros-Aarteil S."/>
            <person name="Calhoun S."/>
            <person name="Haridas S."/>
            <person name="Kuo A."/>
            <person name="Mondo S."/>
            <person name="Pangilinan J."/>
            <person name="Riley R."/>
            <person name="LaButti K."/>
            <person name="Andreopoulos B."/>
            <person name="Lipzen A."/>
            <person name="Chen C."/>
            <person name="Yan M."/>
            <person name="Daum C."/>
            <person name="Ng V."/>
            <person name="Clum A."/>
            <person name="Steindorff A."/>
            <person name="Ohm R.A."/>
            <person name="Martin F."/>
            <person name="Silar P."/>
            <person name="Natvig D.O."/>
            <person name="Lalanne C."/>
            <person name="Gautier V."/>
            <person name="Ament-Velasquez S.L."/>
            <person name="Kruys A."/>
            <person name="Hutchinson M.I."/>
            <person name="Powell A.J."/>
            <person name="Barry K."/>
            <person name="Miller A.N."/>
            <person name="Grigoriev I.V."/>
            <person name="Debuchy R."/>
            <person name="Gladieux P."/>
            <person name="Hiltunen Thoren M."/>
            <person name="Johannesson H."/>
        </authorList>
    </citation>
    <scope>NUCLEOTIDE SEQUENCE</scope>
    <source>
        <strain evidence="2">CBS 990.96</strain>
    </source>
</reference>
<proteinExistence type="predicted"/>
<accession>A0AAN7BSL4</accession>
<feature type="compositionally biased region" description="Polar residues" evidence="1">
    <location>
        <begin position="94"/>
        <end position="103"/>
    </location>
</feature>
<feature type="region of interest" description="Disordered" evidence="1">
    <location>
        <begin position="792"/>
        <end position="830"/>
    </location>
</feature>
<feature type="compositionally biased region" description="Polar residues" evidence="1">
    <location>
        <begin position="905"/>
        <end position="915"/>
    </location>
</feature>
<feature type="compositionally biased region" description="Polar residues" evidence="1">
    <location>
        <begin position="547"/>
        <end position="565"/>
    </location>
</feature>
<evidence type="ECO:0000313" key="3">
    <source>
        <dbReference type="Proteomes" id="UP001301958"/>
    </source>
</evidence>
<organism evidence="2 3">
    <name type="scientific">Podospora fimiseda</name>
    <dbReference type="NCBI Taxonomy" id="252190"/>
    <lineage>
        <taxon>Eukaryota</taxon>
        <taxon>Fungi</taxon>
        <taxon>Dikarya</taxon>
        <taxon>Ascomycota</taxon>
        <taxon>Pezizomycotina</taxon>
        <taxon>Sordariomycetes</taxon>
        <taxon>Sordariomycetidae</taxon>
        <taxon>Sordariales</taxon>
        <taxon>Podosporaceae</taxon>
        <taxon>Podospora</taxon>
    </lineage>
</organism>
<protein>
    <submittedName>
        <fullName evidence="2">Uncharacterized protein</fullName>
    </submittedName>
</protein>
<feature type="region of interest" description="Disordered" evidence="1">
    <location>
        <begin position="285"/>
        <end position="339"/>
    </location>
</feature>
<feature type="region of interest" description="Disordered" evidence="1">
    <location>
        <begin position="741"/>
        <end position="771"/>
    </location>
</feature>
<keyword evidence="3" id="KW-1185">Reference proteome</keyword>
<feature type="compositionally biased region" description="Polar residues" evidence="1">
    <location>
        <begin position="465"/>
        <end position="498"/>
    </location>
</feature>
<feature type="compositionally biased region" description="Polar residues" evidence="1">
    <location>
        <begin position="49"/>
        <end position="60"/>
    </location>
</feature>
<feature type="region of interest" description="Disordered" evidence="1">
    <location>
        <begin position="948"/>
        <end position="1011"/>
    </location>
</feature>
<feature type="compositionally biased region" description="Basic and acidic residues" evidence="1">
    <location>
        <begin position="222"/>
        <end position="231"/>
    </location>
</feature>
<feature type="compositionally biased region" description="Polar residues" evidence="1">
    <location>
        <begin position="417"/>
        <end position="426"/>
    </location>
</feature>
<feature type="compositionally biased region" description="Low complexity" evidence="1">
    <location>
        <begin position="535"/>
        <end position="546"/>
    </location>
</feature>
<dbReference type="EMBL" id="MU865313">
    <property type="protein sequence ID" value="KAK4228921.1"/>
    <property type="molecule type" value="Genomic_DNA"/>
</dbReference>
<feature type="region of interest" description="Disordered" evidence="1">
    <location>
        <begin position="417"/>
        <end position="498"/>
    </location>
</feature>
<feature type="compositionally biased region" description="Polar residues" evidence="1">
    <location>
        <begin position="804"/>
        <end position="816"/>
    </location>
</feature>
<comment type="caution">
    <text evidence="2">The sequence shown here is derived from an EMBL/GenBank/DDBJ whole genome shotgun (WGS) entry which is preliminary data.</text>
</comment>
<feature type="region of interest" description="Disordered" evidence="1">
    <location>
        <begin position="15"/>
        <end position="60"/>
    </location>
</feature>
<gene>
    <name evidence="2" type="ORF">QBC38DRAFT_131797</name>
</gene>
<name>A0AAN7BSL4_9PEZI</name>
<dbReference type="Proteomes" id="UP001301958">
    <property type="component" value="Unassembled WGS sequence"/>
</dbReference>
<feature type="region of interest" description="Disordered" evidence="1">
    <location>
        <begin position="640"/>
        <end position="672"/>
    </location>
</feature>
<feature type="compositionally biased region" description="Low complexity" evidence="1">
    <location>
        <begin position="232"/>
        <end position="246"/>
    </location>
</feature>
<reference evidence="2" key="2">
    <citation type="submission" date="2023-05" db="EMBL/GenBank/DDBJ databases">
        <authorList>
            <consortium name="Lawrence Berkeley National Laboratory"/>
            <person name="Steindorff A."/>
            <person name="Hensen N."/>
            <person name="Bonometti L."/>
            <person name="Westerberg I."/>
            <person name="Brannstrom I.O."/>
            <person name="Guillou S."/>
            <person name="Cros-Aarteil S."/>
            <person name="Calhoun S."/>
            <person name="Haridas S."/>
            <person name="Kuo A."/>
            <person name="Mondo S."/>
            <person name="Pangilinan J."/>
            <person name="Riley R."/>
            <person name="Labutti K."/>
            <person name="Andreopoulos B."/>
            <person name="Lipzen A."/>
            <person name="Chen C."/>
            <person name="Yanf M."/>
            <person name="Daum C."/>
            <person name="Ng V."/>
            <person name="Clum A."/>
            <person name="Ohm R."/>
            <person name="Martin F."/>
            <person name="Silar P."/>
            <person name="Natvig D."/>
            <person name="Lalanne C."/>
            <person name="Gautier V."/>
            <person name="Ament-Velasquez S.L."/>
            <person name="Kruys A."/>
            <person name="Hutchinson M.I."/>
            <person name="Powell A.J."/>
            <person name="Barry K."/>
            <person name="Miller A.N."/>
            <person name="Grigoriev I.V."/>
            <person name="Debuchy R."/>
            <person name="Gladieux P."/>
            <person name="Thoren M.H."/>
            <person name="Johannesson H."/>
        </authorList>
    </citation>
    <scope>NUCLEOTIDE SEQUENCE</scope>
    <source>
        <strain evidence="2">CBS 990.96</strain>
    </source>
</reference>
<dbReference type="AlphaFoldDB" id="A0AAN7BSL4"/>
<feature type="compositionally biased region" description="Polar residues" evidence="1">
    <location>
        <begin position="996"/>
        <end position="1011"/>
    </location>
</feature>
<feature type="region of interest" description="Disordered" evidence="1">
    <location>
        <begin position="148"/>
        <end position="257"/>
    </location>
</feature>
<feature type="compositionally biased region" description="Basic and acidic residues" evidence="1">
    <location>
        <begin position="982"/>
        <end position="991"/>
    </location>
</feature>
<evidence type="ECO:0000256" key="1">
    <source>
        <dbReference type="SAM" id="MobiDB-lite"/>
    </source>
</evidence>
<sequence length="1011" mass="109846">MTVLCCCASRTSRPWASAQRDHQSVLPAPPPPARLPGPLTLNPVAPMSADTSPRSLSSLQPSMPAAIAPLDQIELGELVVEDSESEEDPEPYTHNKSTSTLQLVKTRIQRHLSQDSLSRRKARSAVGNSQEELERRAELKRLMHKRIQEELRSEEGQDSSQSETSSTRRHPIIGLGIDDLPGGGPRDNIEFSVSEEEESNPNSPCFSRPNNDRVSICSAARAEQRQRRLEEQSSLPLMPGSPSLVPIRHPSTRATSSLGSWRLSYSAGQLDELLSYVDEGPASRAPEALRKSAASPDSSAPFSSPETLQAPSHAHSLSRSHSSPARHETHESDTPSVVEQSPLDIWLCSQGLLSRSPSPARTSDQDFDQGASVQQAEVVYLRRWSSVQNSAVPETDIQRPEIVHLYDMDIHRQLATRTFNTPIDTPTRSRSERHSVATGSVDQSAGGLVLPNPPSEPTREIQDDPVSQTALTTQDPNELPTQSSSVYPSASTSGYPSQGTSALHLPATAANSALPVAFSLPGFKWLDDNYNPHAQRSSESTSRQTTAKNSVHKSSTPETTARTRVTSPMLPFTSFGKLRRESTSGKVEKSIGYFHLGQGAPSVIVKRFHRQAETPPPEPVKPSFLARLHLTLPRRAKVLPRGFDGTAPEVESELEPTSPSSSQVSIRSEPRPYSWGCGTNQTAAYHPLTPILSEYEGSADDLWRAALHQNSQNNLDAARTPCHRPGSSFPDSLDRELHDAGVESQYSRESSGYTGIPSTDQSYRLSATPVSPESYTTDYGLTCIEEITESLKDQSIRQSRPPISDSTQVRISSRSPGSFLESPLQGSSSLQENSFLTADSQHSMAELPEFPIPPSGGCAEASSTKSEESCQRTFKAGGLSFPGRLGKAVKSGLGKLVSTRGLPHVNSSTSLQSHGKSAENAKAEPGYAGPHVVVPVRISSYSKPREMLDAGGRRVHSMASRQETRHSQRQVALSPRMATLLHADDGSEIEHRHARGSTTTTERFVTPMSSS</sequence>
<feature type="compositionally biased region" description="Acidic residues" evidence="1">
    <location>
        <begin position="81"/>
        <end position="90"/>
    </location>
</feature>
<feature type="compositionally biased region" description="Low complexity" evidence="1">
    <location>
        <begin position="292"/>
        <end position="323"/>
    </location>
</feature>
<feature type="compositionally biased region" description="Polar residues" evidence="1">
    <location>
        <begin position="744"/>
        <end position="771"/>
    </location>
</feature>
<feature type="region of interest" description="Disordered" evidence="1">
    <location>
        <begin position="534"/>
        <end position="565"/>
    </location>
</feature>
<feature type="region of interest" description="Disordered" evidence="1">
    <location>
        <begin position="81"/>
        <end position="134"/>
    </location>
</feature>
<feature type="region of interest" description="Disordered" evidence="1">
    <location>
        <begin position="898"/>
        <end position="926"/>
    </location>
</feature>